<feature type="domain" description="EGF-like" evidence="16">
    <location>
        <begin position="1833"/>
        <end position="1870"/>
    </location>
</feature>
<dbReference type="InterPro" id="IPR000742">
    <property type="entry name" value="EGF"/>
</dbReference>
<keyword evidence="2 13" id="KW-0245">EGF-like domain</keyword>
<dbReference type="GO" id="GO:0001736">
    <property type="term" value="P:establishment of planar polarity"/>
    <property type="evidence" value="ECO:0007669"/>
    <property type="project" value="UniProtKB-ARBA"/>
</dbReference>
<gene>
    <name evidence="18" type="ORF">MNOR_LOCUS34275</name>
</gene>
<dbReference type="GO" id="GO:0007424">
    <property type="term" value="P:open tracheal system development"/>
    <property type="evidence" value="ECO:0007669"/>
    <property type="project" value="UniProtKB-ARBA"/>
</dbReference>
<feature type="domain" description="Cadherin" evidence="17">
    <location>
        <begin position="677"/>
        <end position="780"/>
    </location>
</feature>
<evidence type="ECO:0000313" key="19">
    <source>
        <dbReference type="Proteomes" id="UP001497623"/>
    </source>
</evidence>
<keyword evidence="11" id="KW-0325">Glycoprotein</keyword>
<dbReference type="InterPro" id="IPR002126">
    <property type="entry name" value="Cadherin-like_dom"/>
</dbReference>
<dbReference type="InterPro" id="IPR013320">
    <property type="entry name" value="ConA-like_dom_sf"/>
</dbReference>
<dbReference type="SUPFAM" id="SSF57196">
    <property type="entry name" value="EGF/Laminin"/>
    <property type="match status" value="3"/>
</dbReference>
<keyword evidence="6 12" id="KW-0106">Calcium</keyword>
<evidence type="ECO:0000256" key="13">
    <source>
        <dbReference type="PROSITE-ProRule" id="PRU00076"/>
    </source>
</evidence>
<comment type="subcellular location">
    <subcellularLocation>
        <location evidence="1">Membrane</location>
        <topology evidence="1">Single-pass membrane protein</topology>
    </subcellularLocation>
</comment>
<feature type="domain" description="Cadherin" evidence="17">
    <location>
        <begin position="1095"/>
        <end position="1201"/>
    </location>
</feature>
<feature type="domain" description="EGF-like" evidence="16">
    <location>
        <begin position="1759"/>
        <end position="1795"/>
    </location>
</feature>
<feature type="domain" description="Cadherin" evidence="17">
    <location>
        <begin position="469"/>
        <end position="576"/>
    </location>
</feature>
<evidence type="ECO:0008006" key="20">
    <source>
        <dbReference type="Google" id="ProtNLM"/>
    </source>
</evidence>
<dbReference type="PROSITE" id="PS00022">
    <property type="entry name" value="EGF_1"/>
    <property type="match status" value="4"/>
</dbReference>
<evidence type="ECO:0000256" key="3">
    <source>
        <dbReference type="ARBA" id="ARBA00022692"/>
    </source>
</evidence>
<dbReference type="Pfam" id="PF12661">
    <property type="entry name" value="hEGF"/>
    <property type="match status" value="1"/>
</dbReference>
<keyword evidence="4" id="KW-0732">Signal</keyword>
<evidence type="ECO:0000256" key="1">
    <source>
        <dbReference type="ARBA" id="ARBA00004167"/>
    </source>
</evidence>
<feature type="domain" description="Cadherin" evidence="17">
    <location>
        <begin position="146"/>
        <end position="247"/>
    </location>
</feature>
<dbReference type="GO" id="GO:0008104">
    <property type="term" value="P:intracellular protein localization"/>
    <property type="evidence" value="ECO:0007669"/>
    <property type="project" value="UniProtKB-ARBA"/>
</dbReference>
<dbReference type="EMBL" id="CAXKWB010052217">
    <property type="protein sequence ID" value="CAL4172489.1"/>
    <property type="molecule type" value="Genomic_DNA"/>
</dbReference>
<feature type="domain" description="Cadherin" evidence="17">
    <location>
        <begin position="248"/>
        <end position="355"/>
    </location>
</feature>
<feature type="disulfide bond" evidence="13">
    <location>
        <begin position="1785"/>
        <end position="1794"/>
    </location>
</feature>
<keyword evidence="8 14" id="KW-1133">Transmembrane helix</keyword>
<accession>A0AAV2SBB8</accession>
<dbReference type="PROSITE" id="PS50025">
    <property type="entry name" value="LAM_G_DOMAIN"/>
    <property type="match status" value="1"/>
</dbReference>
<evidence type="ECO:0000256" key="10">
    <source>
        <dbReference type="ARBA" id="ARBA00023157"/>
    </source>
</evidence>
<evidence type="ECO:0000256" key="6">
    <source>
        <dbReference type="ARBA" id="ARBA00022837"/>
    </source>
</evidence>
<keyword evidence="10 13" id="KW-1015">Disulfide bond</keyword>
<dbReference type="Proteomes" id="UP001497623">
    <property type="component" value="Unassembled WGS sequence"/>
</dbReference>
<feature type="transmembrane region" description="Helical" evidence="14">
    <location>
        <begin position="1888"/>
        <end position="1909"/>
    </location>
</feature>
<dbReference type="GO" id="GO:0007163">
    <property type="term" value="P:establishment or maintenance of cell polarity"/>
    <property type="evidence" value="ECO:0007669"/>
    <property type="project" value="UniProtKB-ARBA"/>
</dbReference>
<dbReference type="PROSITE" id="PS01187">
    <property type="entry name" value="EGF_CA"/>
    <property type="match status" value="1"/>
</dbReference>
<evidence type="ECO:0000259" key="16">
    <source>
        <dbReference type="PROSITE" id="PS50026"/>
    </source>
</evidence>
<protein>
    <recommendedName>
        <fullName evidence="20">Protocadherin Fat 1</fullName>
    </recommendedName>
</protein>
<dbReference type="FunFam" id="2.10.25.10:FF:000122">
    <property type="entry name" value="Protein crumbs homolog 2"/>
    <property type="match status" value="1"/>
</dbReference>
<feature type="non-terminal residue" evidence="18">
    <location>
        <position position="1"/>
    </location>
</feature>
<dbReference type="GO" id="GO:0007156">
    <property type="term" value="P:homophilic cell adhesion via plasma membrane adhesion molecules"/>
    <property type="evidence" value="ECO:0007669"/>
    <property type="project" value="InterPro"/>
</dbReference>
<dbReference type="SUPFAM" id="SSF49899">
    <property type="entry name" value="Concanavalin A-like lectins/glucanases"/>
    <property type="match status" value="1"/>
</dbReference>
<keyword evidence="19" id="KW-1185">Reference proteome</keyword>
<organism evidence="18 19">
    <name type="scientific">Meganyctiphanes norvegica</name>
    <name type="common">Northern krill</name>
    <name type="synonym">Thysanopoda norvegica</name>
    <dbReference type="NCBI Taxonomy" id="48144"/>
    <lineage>
        <taxon>Eukaryota</taxon>
        <taxon>Metazoa</taxon>
        <taxon>Ecdysozoa</taxon>
        <taxon>Arthropoda</taxon>
        <taxon>Crustacea</taxon>
        <taxon>Multicrustacea</taxon>
        <taxon>Malacostraca</taxon>
        <taxon>Eumalacostraca</taxon>
        <taxon>Eucarida</taxon>
        <taxon>Euphausiacea</taxon>
        <taxon>Euphausiidae</taxon>
        <taxon>Meganyctiphanes</taxon>
    </lineage>
</organism>
<feature type="domain" description="Cadherin" evidence="17">
    <location>
        <begin position="1220"/>
        <end position="1306"/>
    </location>
</feature>
<dbReference type="Gene3D" id="2.60.40.60">
    <property type="entry name" value="Cadherins"/>
    <property type="match status" value="13"/>
</dbReference>
<comment type="caution">
    <text evidence="13">Lacks conserved residue(s) required for the propagation of feature annotation.</text>
</comment>
<evidence type="ECO:0000256" key="11">
    <source>
        <dbReference type="ARBA" id="ARBA00023180"/>
    </source>
</evidence>
<dbReference type="PROSITE" id="PS00010">
    <property type="entry name" value="ASX_HYDROXYL"/>
    <property type="match status" value="1"/>
</dbReference>
<evidence type="ECO:0000256" key="5">
    <source>
        <dbReference type="ARBA" id="ARBA00022737"/>
    </source>
</evidence>
<dbReference type="SMART" id="SM00282">
    <property type="entry name" value="LamG"/>
    <property type="match status" value="1"/>
</dbReference>
<feature type="disulfide bond" evidence="13">
    <location>
        <begin position="1860"/>
        <end position="1869"/>
    </location>
</feature>
<evidence type="ECO:0000313" key="18">
    <source>
        <dbReference type="EMBL" id="CAL4172489.1"/>
    </source>
</evidence>
<dbReference type="GO" id="GO:0030855">
    <property type="term" value="P:epithelial cell differentiation"/>
    <property type="evidence" value="ECO:0007669"/>
    <property type="project" value="UniProtKB-ARBA"/>
</dbReference>
<evidence type="ECO:0000259" key="17">
    <source>
        <dbReference type="PROSITE" id="PS50268"/>
    </source>
</evidence>
<sequence length="2263" mass="252815">QELDAEDSREHRMKIYIKDQALPSLSSTTTVLIDVSDLNDNPPIWQQEIYKCQVSKEAKAGDIIMSVTASDADRSQSYPLIYRIHSGDSHSIFYLEESSGILSIVAPHRLNGSVNLNISASDGIHIAFTELQVQLVSFVTDAPKFTTTLYKTNIKENSEKDQLLLKLSIKNNDEHNLGNISYVNLHQTHSGAFYLDRRGYLYNAEVLDREKESLHIIHISVTNERGQNDFAIVEVSVLDENDNSPRFLIEEYQGNIIQDAQKGASILKVEAMDDDEGLNGKIIYSINSYNNKEASKLFNVNPLTGHLTLARNSKLLENEIYQFFIRAEDRGIPSRSNDIPVTVLILPGNQHPPRCPRQYAQFFMTEDSSLGSIITTLWTNGPTKVKYSILSDELIPNSADGKLFENSKKGMFAITSGGLIVLQKPLDRESLETHHIVIANKTTGTLPLIDYMTISIVVMDVNDNSPYFSKSVFDGSVSENSIIGTTITVVTASDEDEGANGEIYYSIQVSDDPNIMSTFHIDPHSGAIILASNLDWETRKYYNFSVIATDAGTPAHTTYCIVEIHVKDFNDNPPCFTRDLYEVSVPEDSDVGTLVLNLNVSDADEMIEPLNYFISDGDPKGHFFVNGSVSLYGMQTLDRELQDSYLLRIFASDGKFYANTTISISILDVNDNGPQCINNEYSKSVLENATIGTHIISIIAWDADIGDASRNHYKLSGDGENDFVIDKLTGQVFIASQLDRETREEYELVVLVQDWENTELQCQAMLHIFVDDINDNAPKFTHDLYTAIIPEDAPVNSAIIKMHARDVDFSINRHVRYSLKDSYYRHFNIDQENGVITLAKSLDRETKDSYNITVEAKDLGTPSLSSNVVVTMFITDVNDNAPEFSQTTYSTIIEENIDLDTEILTVLATSKDIGKNAEISYSLELNTIEAFLKINPKSGVIFTGYEFDHEKMSQVIATVIATDGGVPPLSSSALINITLKDINDNSPVFSEEVYFSEVKEDLKVGSSVLYVIANDLDSEKNGEVRYSLRIEESSMSFLINPKTGLITLTKTLDREQVEEYQFEVKAHDLGSPVKSKSTRVIISVIDVNDNPPTFSQTNYTAIIKENERVGYFVLQMSATDIDADPNGSFFTWELLEDRSYNASFMVEQNGSIKLARNTLNHKIQSKHILKVRVWDSGSPPLFSDSEVIITVVEKSKYPPTIYPFSAVLVNYKVSYPAGTIGKITAFDKDPYDSIEYSIKDGTHGKIISNYFSLNKQNGTLISLVPLDTGFYWINVSVSDGQFETMKKVSIQVIIITEDILDSSVIITIGSLSMIEFLSRYQKTFLKVLTSELGLKMYSPSILSVRPALLNSQPLSYVKENYIKNKREVKSALNVLIAVQISEDTFLPRKKLIKQLKSKKKTIKGRMSLDIFQVMDTQCTEEDICNGHGRCVDIVKMSREPSNPIITQRMNMKTPDFFQVTTCECVEGRDGAQCEDIINACGLRPCAEYQECTPSDLNTVGYTCQCPEGFAGSNCKLNLSKCQYPKCHYPIQPLSFYGNSFAQYSIPHLSQSSIFSLTLYIRTKYPTGTIMYLSGIAEYSILEIYNSHIQYRWNCGGGEGLVKVSSVNVDNGKWHFINVTREGTKSSLLVDAEQSFGSAPGFHDHLNLDSSFIIFGAKAEKKFNFDGSLEIIKTMGFVGCLDNISIDGYDLPVSVETSSHLTVNLKQFYDVKLQCPLELEKPGVCGSYPCLNGGMCIEKKRKKYKCQCHSQFVGDQCQIDIDPCLSMPCLNGGSCNVGMNSYHCQCPSKLSGKQCEYGIYCNPNPCHNGGSCEEGQYGPLCKCTNFSGVTCKEDVNECTQSDLCQNGGTCINTYGGFKCLCPLNTTGNYCLNIRKNSKPPSFIRVTLEGLIIILSVFLICLMTILIIAACQRRRWKQTQQRQNNAIPLTEMHVRNDLRAGGSPKRNSKMCNIDADQAAPPPMPPRPLSYSPSSSDSIFHTLKHLAELTAQIQENHEASSINSHIMKKKKTDGEHKPWKYQNNLNDAYFVPIKELSCDHLPNLDGAKPISPGTSTETFSEHSIASTKTRKKGYEWDDYDVRESRILSDAAGGTRQPFSIQDGLTTSDEAIFEGLPLMNRLSGEDEQSSEEEGAKALPIFHSGKIKKINREQQNSPFSVDSNQEDDDEHYTFEEILHANNISLRTNMNSKSQYNIVGDLVDESITPASRHNENLSTSYENVDVFTNKFGNPRSRRPFNRLDYGRISDLSFLSSLDGDGMNDNLLEA</sequence>
<dbReference type="Pfam" id="PF00008">
    <property type="entry name" value="EGF"/>
    <property type="match status" value="1"/>
</dbReference>
<dbReference type="PROSITE" id="PS01186">
    <property type="entry name" value="EGF_2"/>
    <property type="match status" value="1"/>
</dbReference>
<dbReference type="CDD" id="cd11304">
    <property type="entry name" value="Cadherin_repeat"/>
    <property type="match status" value="13"/>
</dbReference>
<dbReference type="CDD" id="cd00110">
    <property type="entry name" value="LamG"/>
    <property type="match status" value="1"/>
</dbReference>
<comment type="caution">
    <text evidence="18">The sequence shown here is derived from an EMBL/GenBank/DDBJ whole genome shotgun (WGS) entry which is preliminary data.</text>
</comment>
<dbReference type="FunFam" id="2.60.40.60:FF:000033">
    <property type="entry name" value="FAT atypical cadherin 1"/>
    <property type="match status" value="1"/>
</dbReference>
<dbReference type="Pfam" id="PF02210">
    <property type="entry name" value="Laminin_G_2"/>
    <property type="match status" value="1"/>
</dbReference>
<dbReference type="InterPro" id="IPR018097">
    <property type="entry name" value="EGF_Ca-bd_CS"/>
</dbReference>
<dbReference type="PROSITE" id="PS50268">
    <property type="entry name" value="CADHERIN_2"/>
    <property type="match status" value="13"/>
</dbReference>
<dbReference type="Pfam" id="PF00028">
    <property type="entry name" value="Cadherin"/>
    <property type="match status" value="9"/>
</dbReference>
<feature type="domain" description="Cadherin" evidence="17">
    <location>
        <begin position="46"/>
        <end position="145"/>
    </location>
</feature>
<feature type="domain" description="Cadherin" evidence="17">
    <location>
        <begin position="781"/>
        <end position="884"/>
    </location>
</feature>
<dbReference type="SUPFAM" id="SSF49313">
    <property type="entry name" value="Cadherin-like"/>
    <property type="match status" value="12"/>
</dbReference>
<dbReference type="GO" id="GO:0045296">
    <property type="term" value="F:cadherin binding"/>
    <property type="evidence" value="ECO:0007669"/>
    <property type="project" value="TreeGrafter"/>
</dbReference>
<dbReference type="InterPro" id="IPR001881">
    <property type="entry name" value="EGF-like_Ca-bd_dom"/>
</dbReference>
<evidence type="ECO:0000256" key="12">
    <source>
        <dbReference type="PROSITE-ProRule" id="PRU00043"/>
    </source>
</evidence>
<dbReference type="InterPro" id="IPR000152">
    <property type="entry name" value="EGF-type_Asp/Asn_hydroxyl_site"/>
</dbReference>
<dbReference type="FunFam" id="2.60.40.60:FF:000037">
    <property type="entry name" value="FAT atypical cadherin 1"/>
    <property type="match status" value="1"/>
</dbReference>
<feature type="domain" description="Cadherin" evidence="17">
    <location>
        <begin position="577"/>
        <end position="676"/>
    </location>
</feature>
<feature type="domain" description="Cadherin" evidence="17">
    <location>
        <begin position="990"/>
        <end position="1094"/>
    </location>
</feature>
<dbReference type="InterPro" id="IPR015919">
    <property type="entry name" value="Cadherin-like_sf"/>
</dbReference>
<dbReference type="PANTHER" id="PTHR24027">
    <property type="entry name" value="CADHERIN-23"/>
    <property type="match status" value="1"/>
</dbReference>
<keyword evidence="7" id="KW-0130">Cell adhesion</keyword>
<dbReference type="PANTHER" id="PTHR24027:SF423">
    <property type="entry name" value="PROTOCADHERIN-16"/>
    <property type="match status" value="1"/>
</dbReference>
<keyword evidence="5" id="KW-0677">Repeat</keyword>
<dbReference type="PROSITE" id="PS50026">
    <property type="entry name" value="EGF_3"/>
    <property type="match status" value="5"/>
</dbReference>
<dbReference type="Gene3D" id="2.60.120.200">
    <property type="match status" value="1"/>
</dbReference>
<feature type="non-terminal residue" evidence="18">
    <location>
        <position position="2263"/>
    </location>
</feature>
<feature type="domain" description="EGF-like" evidence="16">
    <location>
        <begin position="1796"/>
        <end position="1831"/>
    </location>
</feature>
<dbReference type="GO" id="GO:0005509">
    <property type="term" value="F:calcium ion binding"/>
    <property type="evidence" value="ECO:0007669"/>
    <property type="project" value="UniProtKB-UniRule"/>
</dbReference>
<feature type="domain" description="Cadherin" evidence="17">
    <location>
        <begin position="384"/>
        <end position="468"/>
    </location>
</feature>
<evidence type="ECO:0000256" key="4">
    <source>
        <dbReference type="ARBA" id="ARBA00022729"/>
    </source>
</evidence>
<name>A0AAV2SBB8_MEGNR</name>
<dbReference type="SMART" id="SM00112">
    <property type="entry name" value="CA"/>
    <property type="match status" value="12"/>
</dbReference>
<dbReference type="GO" id="GO:0008013">
    <property type="term" value="F:beta-catenin binding"/>
    <property type="evidence" value="ECO:0007669"/>
    <property type="project" value="TreeGrafter"/>
</dbReference>
<proteinExistence type="predicted"/>
<keyword evidence="9 14" id="KW-0472">Membrane</keyword>
<feature type="domain" description="Cadherin" evidence="17">
    <location>
        <begin position="3"/>
        <end position="45"/>
    </location>
</feature>
<dbReference type="SMART" id="SM00179">
    <property type="entry name" value="EGF_CA"/>
    <property type="match status" value="4"/>
</dbReference>
<keyword evidence="3 14" id="KW-0812">Transmembrane</keyword>
<evidence type="ECO:0000256" key="2">
    <source>
        <dbReference type="ARBA" id="ARBA00022536"/>
    </source>
</evidence>
<evidence type="ECO:0000256" key="14">
    <source>
        <dbReference type="SAM" id="Phobius"/>
    </source>
</evidence>
<dbReference type="GO" id="GO:0016342">
    <property type="term" value="C:catenin complex"/>
    <property type="evidence" value="ECO:0007669"/>
    <property type="project" value="TreeGrafter"/>
</dbReference>
<dbReference type="SMART" id="SM00181">
    <property type="entry name" value="EGF"/>
    <property type="match status" value="6"/>
</dbReference>
<dbReference type="PROSITE" id="PS00232">
    <property type="entry name" value="CADHERIN_1"/>
    <property type="match status" value="7"/>
</dbReference>
<dbReference type="PRINTS" id="PR00205">
    <property type="entry name" value="CADHERIN"/>
</dbReference>
<dbReference type="FunFam" id="2.60.40.60:FF:000015">
    <property type="entry name" value="FAT atypical cadherin 1"/>
    <property type="match status" value="1"/>
</dbReference>
<feature type="disulfide bond" evidence="13">
    <location>
        <begin position="1747"/>
        <end position="1756"/>
    </location>
</feature>
<dbReference type="CDD" id="cd00054">
    <property type="entry name" value="EGF_CA"/>
    <property type="match status" value="3"/>
</dbReference>
<evidence type="ECO:0000256" key="8">
    <source>
        <dbReference type="ARBA" id="ARBA00022989"/>
    </source>
</evidence>
<feature type="domain" description="EGF-like" evidence="16">
    <location>
        <begin position="1476"/>
        <end position="1515"/>
    </location>
</feature>
<dbReference type="GO" id="GO:0048513">
    <property type="term" value="P:animal organ development"/>
    <property type="evidence" value="ECO:0007669"/>
    <property type="project" value="UniProtKB-ARBA"/>
</dbReference>
<feature type="domain" description="Cadherin" evidence="17">
    <location>
        <begin position="885"/>
        <end position="989"/>
    </location>
</feature>
<dbReference type="FunFam" id="2.60.40.60:FF:000020">
    <property type="entry name" value="Dachsous cadherin-related 1b"/>
    <property type="match status" value="2"/>
</dbReference>
<dbReference type="GO" id="GO:0016477">
    <property type="term" value="P:cell migration"/>
    <property type="evidence" value="ECO:0007669"/>
    <property type="project" value="TreeGrafter"/>
</dbReference>
<dbReference type="InterPro" id="IPR039808">
    <property type="entry name" value="Cadherin"/>
</dbReference>
<feature type="disulfide bond" evidence="13">
    <location>
        <begin position="1505"/>
        <end position="1514"/>
    </location>
</feature>
<feature type="domain" description="Laminin G" evidence="15">
    <location>
        <begin position="1532"/>
        <end position="1714"/>
    </location>
</feature>
<dbReference type="Gene3D" id="2.10.25.10">
    <property type="entry name" value="Laminin"/>
    <property type="match status" value="4"/>
</dbReference>
<dbReference type="InterPro" id="IPR013032">
    <property type="entry name" value="EGF-like_CS"/>
</dbReference>
<feature type="domain" description="EGF-like" evidence="16">
    <location>
        <begin position="1720"/>
        <end position="1757"/>
    </location>
</feature>
<dbReference type="InterPro" id="IPR020894">
    <property type="entry name" value="Cadherin_CS"/>
</dbReference>
<evidence type="ECO:0000256" key="9">
    <source>
        <dbReference type="ARBA" id="ARBA00023136"/>
    </source>
</evidence>
<evidence type="ECO:0000259" key="15">
    <source>
        <dbReference type="PROSITE" id="PS50025"/>
    </source>
</evidence>
<dbReference type="InterPro" id="IPR001791">
    <property type="entry name" value="Laminin_G"/>
</dbReference>
<evidence type="ECO:0000256" key="7">
    <source>
        <dbReference type="ARBA" id="ARBA00022889"/>
    </source>
</evidence>
<reference evidence="18 19" key="1">
    <citation type="submission" date="2024-05" db="EMBL/GenBank/DDBJ databases">
        <authorList>
            <person name="Wallberg A."/>
        </authorList>
    </citation>
    <scope>NUCLEOTIDE SEQUENCE [LARGE SCALE GENOMIC DNA]</scope>
</reference>
<dbReference type="FunFam" id="2.60.40.60:FF:000021">
    <property type="entry name" value="FAT atypical cadherin 1"/>
    <property type="match status" value="1"/>
</dbReference>
<dbReference type="FunFam" id="2.60.40.60:FF:000013">
    <property type="entry name" value="Cadherin EGF LAG seven-pass G-type receptor"/>
    <property type="match status" value="1"/>
</dbReference>